<protein>
    <recommendedName>
        <fullName evidence="2">CobB/CobQ-like glutamine amidotransferase domain-containing protein</fullName>
    </recommendedName>
</protein>
<feature type="domain" description="CobB/CobQ-like glutamine amidotransferase" evidence="2">
    <location>
        <begin position="3"/>
        <end position="190"/>
    </location>
</feature>
<reference evidence="3" key="1">
    <citation type="journal article" date="2021" name="PeerJ">
        <title>Extensive microbial diversity within the chicken gut microbiome revealed by metagenomics and culture.</title>
        <authorList>
            <person name="Gilroy R."/>
            <person name="Ravi A."/>
            <person name="Getino M."/>
            <person name="Pursley I."/>
            <person name="Horton D.L."/>
            <person name="Alikhan N.F."/>
            <person name="Baker D."/>
            <person name="Gharbi K."/>
            <person name="Hall N."/>
            <person name="Watson M."/>
            <person name="Adriaenssens E.M."/>
            <person name="Foster-Nyarko E."/>
            <person name="Jarju S."/>
            <person name="Secka A."/>
            <person name="Antonio M."/>
            <person name="Oren A."/>
            <person name="Chaudhuri R.R."/>
            <person name="La Ragione R."/>
            <person name="Hildebrand F."/>
            <person name="Pallen M.J."/>
        </authorList>
    </citation>
    <scope>NUCLEOTIDE SEQUENCE</scope>
    <source>
        <strain evidence="3">ChiBcolR8-3208</strain>
    </source>
</reference>
<organism evidence="3 4">
    <name type="scientific">Candidatus Acutalibacter ornithocaccae</name>
    <dbReference type="NCBI Taxonomy" id="2838416"/>
    <lineage>
        <taxon>Bacteria</taxon>
        <taxon>Bacillati</taxon>
        <taxon>Bacillota</taxon>
        <taxon>Clostridia</taxon>
        <taxon>Eubacteriales</taxon>
        <taxon>Acutalibacteraceae</taxon>
        <taxon>Acutalibacter</taxon>
    </lineage>
</organism>
<keyword evidence="1" id="KW-0315">Glutamine amidotransferase</keyword>
<dbReference type="GO" id="GO:0003824">
    <property type="term" value="F:catalytic activity"/>
    <property type="evidence" value="ECO:0007669"/>
    <property type="project" value="InterPro"/>
</dbReference>
<dbReference type="Proteomes" id="UP000824214">
    <property type="component" value="Unassembled WGS sequence"/>
</dbReference>
<dbReference type="EMBL" id="DWXZ01000158">
    <property type="protein sequence ID" value="HJB37896.1"/>
    <property type="molecule type" value="Genomic_DNA"/>
</dbReference>
<proteinExistence type="predicted"/>
<dbReference type="InterPro" id="IPR011698">
    <property type="entry name" value="GATase_3"/>
</dbReference>
<accession>A0A9D2RZL7</accession>
<gene>
    <name evidence="3" type="ORF">H9942_07495</name>
</gene>
<name>A0A9D2RZL7_9FIRM</name>
<reference evidence="3" key="2">
    <citation type="submission" date="2021-04" db="EMBL/GenBank/DDBJ databases">
        <authorList>
            <person name="Gilroy R."/>
        </authorList>
    </citation>
    <scope>NUCLEOTIDE SEQUENCE</scope>
    <source>
        <strain evidence="3">ChiBcolR8-3208</strain>
    </source>
</reference>
<comment type="caution">
    <text evidence="3">The sequence shown here is derived from an EMBL/GenBank/DDBJ whole genome shotgun (WGS) entry which is preliminary data.</text>
</comment>
<evidence type="ECO:0000259" key="2">
    <source>
        <dbReference type="Pfam" id="PF07685"/>
    </source>
</evidence>
<sequence length="232" mass="26677">MKIEILFPEFCNLYGDLANMDYLRRCLPQAEFVETSLQEEPLFAREKVDMVYLGPMTERLQEAVLEKLRPLRARIWELIDQDTLFLCTGNALELFGQYIVKEDGSRLECLSLFPLYAQRDMMHRHNSVFLGSFEGKAVMGFKSQFTFATPLSQQIALFPVEKGVGLNKKCPFEGVRYRNFFGTYLLGPLLINNPHFTRFLLDRLGARSAPLALEEQVQAAYEKRLADCKAKA</sequence>
<evidence type="ECO:0000256" key="1">
    <source>
        <dbReference type="ARBA" id="ARBA00022962"/>
    </source>
</evidence>
<evidence type="ECO:0000313" key="3">
    <source>
        <dbReference type="EMBL" id="HJB37896.1"/>
    </source>
</evidence>
<dbReference type="Pfam" id="PF07685">
    <property type="entry name" value="GATase_3"/>
    <property type="match status" value="1"/>
</dbReference>
<dbReference type="AlphaFoldDB" id="A0A9D2RZL7"/>
<evidence type="ECO:0000313" key="4">
    <source>
        <dbReference type="Proteomes" id="UP000824214"/>
    </source>
</evidence>